<dbReference type="EMBL" id="JAUJYO010000021">
    <property type="protein sequence ID" value="KAK1284726.1"/>
    <property type="molecule type" value="Genomic_DNA"/>
</dbReference>
<name>A0AAV9C766_ACOCL</name>
<organism evidence="1 2">
    <name type="scientific">Acorus calamus</name>
    <name type="common">Sweet flag</name>
    <dbReference type="NCBI Taxonomy" id="4465"/>
    <lineage>
        <taxon>Eukaryota</taxon>
        <taxon>Viridiplantae</taxon>
        <taxon>Streptophyta</taxon>
        <taxon>Embryophyta</taxon>
        <taxon>Tracheophyta</taxon>
        <taxon>Spermatophyta</taxon>
        <taxon>Magnoliopsida</taxon>
        <taxon>Liliopsida</taxon>
        <taxon>Acoraceae</taxon>
        <taxon>Acorus</taxon>
    </lineage>
</organism>
<reference evidence="1" key="1">
    <citation type="journal article" date="2023" name="Nat. Commun.">
        <title>Diploid and tetraploid genomes of Acorus and the evolution of monocots.</title>
        <authorList>
            <person name="Ma L."/>
            <person name="Liu K.W."/>
            <person name="Li Z."/>
            <person name="Hsiao Y.Y."/>
            <person name="Qi Y."/>
            <person name="Fu T."/>
            <person name="Tang G.D."/>
            <person name="Zhang D."/>
            <person name="Sun W.H."/>
            <person name="Liu D.K."/>
            <person name="Li Y."/>
            <person name="Chen G.Z."/>
            <person name="Liu X.D."/>
            <person name="Liao X.Y."/>
            <person name="Jiang Y.T."/>
            <person name="Yu X."/>
            <person name="Hao Y."/>
            <person name="Huang J."/>
            <person name="Zhao X.W."/>
            <person name="Ke S."/>
            <person name="Chen Y.Y."/>
            <person name="Wu W.L."/>
            <person name="Hsu J.L."/>
            <person name="Lin Y.F."/>
            <person name="Huang M.D."/>
            <person name="Li C.Y."/>
            <person name="Huang L."/>
            <person name="Wang Z.W."/>
            <person name="Zhao X."/>
            <person name="Zhong W.Y."/>
            <person name="Peng D.H."/>
            <person name="Ahmad S."/>
            <person name="Lan S."/>
            <person name="Zhang J.S."/>
            <person name="Tsai W.C."/>
            <person name="Van de Peer Y."/>
            <person name="Liu Z.J."/>
        </authorList>
    </citation>
    <scope>NUCLEOTIDE SEQUENCE</scope>
    <source>
        <strain evidence="1">CP</strain>
    </source>
</reference>
<reference evidence="1" key="2">
    <citation type="submission" date="2023-06" db="EMBL/GenBank/DDBJ databases">
        <authorList>
            <person name="Ma L."/>
            <person name="Liu K.-W."/>
            <person name="Li Z."/>
            <person name="Hsiao Y.-Y."/>
            <person name="Qi Y."/>
            <person name="Fu T."/>
            <person name="Tang G."/>
            <person name="Zhang D."/>
            <person name="Sun W.-H."/>
            <person name="Liu D.-K."/>
            <person name="Li Y."/>
            <person name="Chen G.-Z."/>
            <person name="Liu X.-D."/>
            <person name="Liao X.-Y."/>
            <person name="Jiang Y.-T."/>
            <person name="Yu X."/>
            <person name="Hao Y."/>
            <person name="Huang J."/>
            <person name="Zhao X.-W."/>
            <person name="Ke S."/>
            <person name="Chen Y.-Y."/>
            <person name="Wu W.-L."/>
            <person name="Hsu J.-L."/>
            <person name="Lin Y.-F."/>
            <person name="Huang M.-D."/>
            <person name="Li C.-Y."/>
            <person name="Huang L."/>
            <person name="Wang Z.-W."/>
            <person name="Zhao X."/>
            <person name="Zhong W.-Y."/>
            <person name="Peng D.-H."/>
            <person name="Ahmad S."/>
            <person name="Lan S."/>
            <person name="Zhang J.-S."/>
            <person name="Tsai W.-C."/>
            <person name="Van De Peer Y."/>
            <person name="Liu Z.-J."/>
        </authorList>
    </citation>
    <scope>NUCLEOTIDE SEQUENCE</scope>
    <source>
        <strain evidence="1">CP</strain>
        <tissue evidence="1">Leaves</tissue>
    </source>
</reference>
<protein>
    <submittedName>
        <fullName evidence="1">Uncharacterized protein</fullName>
    </submittedName>
</protein>
<dbReference type="Proteomes" id="UP001180020">
    <property type="component" value="Unassembled WGS sequence"/>
</dbReference>
<evidence type="ECO:0000313" key="2">
    <source>
        <dbReference type="Proteomes" id="UP001180020"/>
    </source>
</evidence>
<dbReference type="PANTHER" id="PTHR46635:SF2">
    <property type="entry name" value="GLYCOSYL TRANSFERASE FAMILY 1 DOMAIN-CONTAINING PROTEIN"/>
    <property type="match status" value="1"/>
</dbReference>
<dbReference type="AlphaFoldDB" id="A0AAV9C766"/>
<evidence type="ECO:0000313" key="1">
    <source>
        <dbReference type="EMBL" id="KAK1284726.1"/>
    </source>
</evidence>
<keyword evidence="2" id="KW-1185">Reference proteome</keyword>
<dbReference type="PANTHER" id="PTHR46635">
    <property type="entry name" value="GLYCOSYL TRANSFERASE FAMILY 1 PROTEIN"/>
    <property type="match status" value="1"/>
</dbReference>
<sequence length="84" mass="10217">MWVMYFNTTLLKHMDEDLAEAALDRLPLRKKWLWPHTGEIHNQGVFDKERENKYRRKQEKKRRIKAKQLERKTYGYKQKAIGGA</sequence>
<gene>
    <name evidence="1" type="ORF">QJS10_CPB21g00299</name>
</gene>
<accession>A0AAV9C766</accession>
<comment type="caution">
    <text evidence="1">The sequence shown here is derived from an EMBL/GenBank/DDBJ whole genome shotgun (WGS) entry which is preliminary data.</text>
</comment>
<proteinExistence type="predicted"/>